<dbReference type="AlphaFoldDB" id="A0A8H7K5W8"/>
<dbReference type="Gene3D" id="3.30.559.30">
    <property type="entry name" value="Nonribosomal peptide synthetase, condensation domain"/>
    <property type="match status" value="1"/>
</dbReference>
<dbReference type="GO" id="GO:0031177">
    <property type="term" value="F:phosphopantetheine binding"/>
    <property type="evidence" value="ECO:0007669"/>
    <property type="project" value="TreeGrafter"/>
</dbReference>
<dbReference type="Pfam" id="PF00668">
    <property type="entry name" value="Condensation"/>
    <property type="match status" value="1"/>
</dbReference>
<dbReference type="EMBL" id="JADCTT010000010">
    <property type="protein sequence ID" value="KAF9747514.1"/>
    <property type="molecule type" value="Genomic_DNA"/>
</dbReference>
<dbReference type="Pfam" id="PF00550">
    <property type="entry name" value="PP-binding"/>
    <property type="match status" value="1"/>
</dbReference>
<keyword evidence="3" id="KW-0436">Ligase</keyword>
<dbReference type="InterPro" id="IPR001242">
    <property type="entry name" value="Condensation_dom"/>
</dbReference>
<dbReference type="InterPro" id="IPR036736">
    <property type="entry name" value="ACP-like_sf"/>
</dbReference>
<evidence type="ECO:0000256" key="2">
    <source>
        <dbReference type="ARBA" id="ARBA00022553"/>
    </source>
</evidence>
<dbReference type="InterPro" id="IPR042099">
    <property type="entry name" value="ANL_N_sf"/>
</dbReference>
<dbReference type="Proteomes" id="UP000616885">
    <property type="component" value="Unassembled WGS sequence"/>
</dbReference>
<dbReference type="Pfam" id="PF00501">
    <property type="entry name" value="AMP-binding"/>
    <property type="match status" value="1"/>
</dbReference>
<evidence type="ECO:0000256" key="1">
    <source>
        <dbReference type="ARBA" id="ARBA00022450"/>
    </source>
</evidence>
<dbReference type="GO" id="GO:0044550">
    <property type="term" value="P:secondary metabolite biosynthetic process"/>
    <property type="evidence" value="ECO:0007669"/>
    <property type="project" value="TreeGrafter"/>
</dbReference>
<dbReference type="InterPro" id="IPR009081">
    <property type="entry name" value="PP-bd_ACP"/>
</dbReference>
<reference evidence="5" key="1">
    <citation type="submission" date="2020-10" db="EMBL/GenBank/DDBJ databases">
        <title>High-Quality Genome Resource of Clonostachys rosea strain S41 by Oxford Nanopore Long-Read Sequencing.</title>
        <authorList>
            <person name="Wang H."/>
        </authorList>
    </citation>
    <scope>NUCLEOTIDE SEQUENCE</scope>
    <source>
        <strain evidence="5">S41</strain>
    </source>
</reference>
<gene>
    <name evidence="5" type="ORF">IM811_002848</name>
</gene>
<dbReference type="SUPFAM" id="SSF56801">
    <property type="entry name" value="Acetyl-CoA synthetase-like"/>
    <property type="match status" value="1"/>
</dbReference>
<dbReference type="InterPro" id="IPR000873">
    <property type="entry name" value="AMP-dep_synth/lig_dom"/>
</dbReference>
<dbReference type="InterPro" id="IPR045851">
    <property type="entry name" value="AMP-bd_C_sf"/>
</dbReference>
<dbReference type="PROSITE" id="PS50075">
    <property type="entry name" value="CARRIER"/>
    <property type="match status" value="1"/>
</dbReference>
<dbReference type="FunFam" id="3.30.300.30:FF:000015">
    <property type="entry name" value="Nonribosomal peptide synthase SidD"/>
    <property type="match status" value="1"/>
</dbReference>
<dbReference type="GO" id="GO:0005737">
    <property type="term" value="C:cytoplasm"/>
    <property type="evidence" value="ECO:0007669"/>
    <property type="project" value="TreeGrafter"/>
</dbReference>
<accession>A0A8H7K5W8</accession>
<evidence type="ECO:0000313" key="5">
    <source>
        <dbReference type="EMBL" id="KAF9747514.1"/>
    </source>
</evidence>
<dbReference type="InterPro" id="IPR023213">
    <property type="entry name" value="CAT-like_dom_sf"/>
</dbReference>
<dbReference type="Gene3D" id="3.30.300.30">
    <property type="match status" value="1"/>
</dbReference>
<name>A0A8H7K5W8_BIOOC</name>
<feature type="domain" description="Carrier" evidence="4">
    <location>
        <begin position="334"/>
        <end position="410"/>
    </location>
</feature>
<dbReference type="SUPFAM" id="SSF52777">
    <property type="entry name" value="CoA-dependent acyltransferases"/>
    <property type="match status" value="1"/>
</dbReference>
<dbReference type="GO" id="GO:0016874">
    <property type="term" value="F:ligase activity"/>
    <property type="evidence" value="ECO:0007669"/>
    <property type="project" value="UniProtKB-KW"/>
</dbReference>
<dbReference type="Gene3D" id="1.10.1200.10">
    <property type="entry name" value="ACP-like"/>
    <property type="match status" value="1"/>
</dbReference>
<dbReference type="PANTHER" id="PTHR45527">
    <property type="entry name" value="NONRIBOSOMAL PEPTIDE SYNTHETASE"/>
    <property type="match status" value="1"/>
</dbReference>
<protein>
    <recommendedName>
        <fullName evidence="4">Carrier domain-containing protein</fullName>
    </recommendedName>
</protein>
<dbReference type="Gene3D" id="3.30.559.10">
    <property type="entry name" value="Chloramphenicol acetyltransferase-like domain"/>
    <property type="match status" value="1"/>
</dbReference>
<dbReference type="PANTHER" id="PTHR45527:SF16">
    <property type="entry name" value="NONRIBOSOMAL PEPTIDE SYNTHASE ATNA-RELATED"/>
    <property type="match status" value="1"/>
</dbReference>
<keyword evidence="2" id="KW-0597">Phosphoprotein</keyword>
<evidence type="ECO:0000256" key="3">
    <source>
        <dbReference type="ARBA" id="ARBA00022598"/>
    </source>
</evidence>
<dbReference type="Gene3D" id="3.40.50.12780">
    <property type="entry name" value="N-terminal domain of ligase-like"/>
    <property type="match status" value="1"/>
</dbReference>
<organism evidence="5 6">
    <name type="scientific">Bionectria ochroleuca</name>
    <name type="common">Gliocladium roseum</name>
    <dbReference type="NCBI Taxonomy" id="29856"/>
    <lineage>
        <taxon>Eukaryota</taxon>
        <taxon>Fungi</taxon>
        <taxon>Dikarya</taxon>
        <taxon>Ascomycota</taxon>
        <taxon>Pezizomycotina</taxon>
        <taxon>Sordariomycetes</taxon>
        <taxon>Hypocreomycetidae</taxon>
        <taxon>Hypocreales</taxon>
        <taxon>Bionectriaceae</taxon>
        <taxon>Clonostachys</taxon>
    </lineage>
</organism>
<dbReference type="GO" id="GO:0043041">
    <property type="term" value="P:amino acid activation for nonribosomal peptide biosynthetic process"/>
    <property type="evidence" value="ECO:0007669"/>
    <property type="project" value="TreeGrafter"/>
</dbReference>
<dbReference type="PROSITE" id="PS00012">
    <property type="entry name" value="PHOSPHOPANTETHEINE"/>
    <property type="match status" value="1"/>
</dbReference>
<dbReference type="SUPFAM" id="SSF47336">
    <property type="entry name" value="ACP-like"/>
    <property type="match status" value="1"/>
</dbReference>
<evidence type="ECO:0000313" key="6">
    <source>
        <dbReference type="Proteomes" id="UP000616885"/>
    </source>
</evidence>
<dbReference type="InterPro" id="IPR006162">
    <property type="entry name" value="Ppantetheine_attach_site"/>
</dbReference>
<keyword evidence="1" id="KW-0596">Phosphopantetheine</keyword>
<proteinExistence type="predicted"/>
<evidence type="ECO:0000259" key="4">
    <source>
        <dbReference type="PROSITE" id="PS50075"/>
    </source>
</evidence>
<sequence length="651" mass="73111">MELIGSLMAGASLYIPSEEDKMDDLAGYINSNAIQHLILTPSVVRTLRAKDLPTVNLIFLGGETVTQEILDNWFSRVRLFNAWGPAEATVCSSFHEYRSKTDHPSTVGKSTGGFCWIVDPEDHEKLAPIGTVGEVIIQGPTITREYLGDKAKTEQTIRPAPQWAPFRDEEGWDRIYKSGDLCFYNSEGDMQFVSRKDTQIKIRGLRVELGEVEHHVLEGLSGVRHVAVDVIRTGNSSNLVAYFCYNDEMRVNVATDQSIFLPFTANLSRRVMELVGKLNLHLPSYMVPTIFIPCSIMPANTSLKLDRKTLGKTVDTLSHSALSGYSLANLPKRQPETVMEYRMQALWAHILDIPEEGIGRDDSFLRLGGDSIKAAQLSAIARDSGVQISVKDIFLDPRLSAVSTCACTIEADRRPSGEIRPFDLLPSGMKEIVLSPKIRARCDLKNGQIIENAMPVTSLQEGFMALSAKQSGSYMAKWVYRIAEHVDLDDFREAWEATVEACRNLRTRLVRVSNQTVQLHVKNDVDWEDTAKMDLRAFLLKVKDMEMGLGSRLCRYALVKGSSPSENFFVFVAHHAIYDGWTMRLILGTLSEIYKGNAVTELKPYDYFIKYILDTNLHAAKAYWRHQLQDACRPAFPALEPKARTTARQSF</sequence>
<comment type="caution">
    <text evidence="5">The sequence shown here is derived from an EMBL/GenBank/DDBJ whole genome shotgun (WGS) entry which is preliminary data.</text>
</comment>
<dbReference type="FunFam" id="1.10.1200.10:FF:000005">
    <property type="entry name" value="Nonribosomal peptide synthetase 1"/>
    <property type="match status" value="1"/>
</dbReference>